<feature type="domain" description="HTH araC/xylS-type" evidence="4">
    <location>
        <begin position="211"/>
        <end position="312"/>
    </location>
</feature>
<dbReference type="AlphaFoldDB" id="A0A916TV96"/>
<reference evidence="5" key="2">
    <citation type="submission" date="2020-09" db="EMBL/GenBank/DDBJ databases">
        <authorList>
            <person name="Sun Q."/>
            <person name="Zhou Y."/>
        </authorList>
    </citation>
    <scope>NUCLEOTIDE SEQUENCE</scope>
    <source>
        <strain evidence="5">CGMCC 1.15095</strain>
    </source>
</reference>
<dbReference type="EMBL" id="BMHK01000032">
    <property type="protein sequence ID" value="GGC12111.1"/>
    <property type="molecule type" value="Genomic_DNA"/>
</dbReference>
<dbReference type="InterPro" id="IPR050204">
    <property type="entry name" value="AraC_XylS_family_regulators"/>
</dbReference>
<dbReference type="GO" id="GO:0003700">
    <property type="term" value="F:DNA-binding transcription factor activity"/>
    <property type="evidence" value="ECO:0007669"/>
    <property type="project" value="InterPro"/>
</dbReference>
<dbReference type="Proteomes" id="UP000608154">
    <property type="component" value="Unassembled WGS sequence"/>
</dbReference>
<dbReference type="PRINTS" id="PR00032">
    <property type="entry name" value="HTHARAC"/>
</dbReference>
<name>A0A916TV96_9SPHN</name>
<keyword evidence="1" id="KW-0805">Transcription regulation</keyword>
<reference evidence="5" key="1">
    <citation type="journal article" date="2014" name="Int. J. Syst. Evol. Microbiol.">
        <title>Complete genome sequence of Corynebacterium casei LMG S-19264T (=DSM 44701T), isolated from a smear-ripened cheese.</title>
        <authorList>
            <consortium name="US DOE Joint Genome Institute (JGI-PGF)"/>
            <person name="Walter F."/>
            <person name="Albersmeier A."/>
            <person name="Kalinowski J."/>
            <person name="Ruckert C."/>
        </authorList>
    </citation>
    <scope>NUCLEOTIDE SEQUENCE</scope>
    <source>
        <strain evidence="5">CGMCC 1.15095</strain>
    </source>
</reference>
<dbReference type="InterPro" id="IPR011051">
    <property type="entry name" value="RmlC_Cupin_sf"/>
</dbReference>
<proteinExistence type="predicted"/>
<protein>
    <recommendedName>
        <fullName evidence="4">HTH araC/xylS-type domain-containing protein</fullName>
    </recommendedName>
</protein>
<keyword evidence="6" id="KW-1185">Reference proteome</keyword>
<dbReference type="SUPFAM" id="SSF51182">
    <property type="entry name" value="RmlC-like cupins"/>
    <property type="match status" value="1"/>
</dbReference>
<dbReference type="InterPro" id="IPR020449">
    <property type="entry name" value="Tscrpt_reg_AraC-type_HTH"/>
</dbReference>
<accession>A0A916TV96</accession>
<keyword evidence="2" id="KW-0238">DNA-binding</keyword>
<gene>
    <name evidence="5" type="ORF">GCM10011494_33620</name>
</gene>
<evidence type="ECO:0000313" key="5">
    <source>
        <dbReference type="EMBL" id="GGC12111.1"/>
    </source>
</evidence>
<sequence length="332" mass="36575">MKTWKFTTDEIAAGKRYDAWCNAMGRLNLPVGSITDPNDFHGAVSCLTSPLGIEFARVDAAAQEISDQYPKQPSAIWLALLVEGRATLVDGERRIDLVPGDLLFGPTGAPARLLFSTPFRQLFVKVPHVALSPRLLAPLSLPLGYLPGQGGINHIFSSMLGSLANAIDDLVADQLRPIELSLTEFMLTCLTGQSSTPLIGCSANARASNLHSFCQTIEANLADPDLSPAKVADEHGVSLRYLQKLFSQSGKTFSNYVRMRRLERCRADLMSPVYVQMSVTEICFRWGFSDSAHFSRAFRSQYGVPPRDCRRLANEASEMNSFRPIRTFARAT</sequence>
<dbReference type="RefSeq" id="WP_188772721.1">
    <property type="nucleotide sequence ID" value="NZ_BMHK01000032.1"/>
</dbReference>
<evidence type="ECO:0000256" key="2">
    <source>
        <dbReference type="ARBA" id="ARBA00023125"/>
    </source>
</evidence>
<dbReference type="GO" id="GO:0043565">
    <property type="term" value="F:sequence-specific DNA binding"/>
    <property type="evidence" value="ECO:0007669"/>
    <property type="project" value="InterPro"/>
</dbReference>
<dbReference type="SMART" id="SM00342">
    <property type="entry name" value="HTH_ARAC"/>
    <property type="match status" value="1"/>
</dbReference>
<keyword evidence="3" id="KW-0804">Transcription</keyword>
<dbReference type="PANTHER" id="PTHR46796:SF6">
    <property type="entry name" value="ARAC SUBFAMILY"/>
    <property type="match status" value="1"/>
</dbReference>
<dbReference type="Pfam" id="PF12833">
    <property type="entry name" value="HTH_18"/>
    <property type="match status" value="1"/>
</dbReference>
<dbReference type="InterPro" id="IPR009057">
    <property type="entry name" value="Homeodomain-like_sf"/>
</dbReference>
<dbReference type="Gene3D" id="1.10.10.60">
    <property type="entry name" value="Homeodomain-like"/>
    <property type="match status" value="1"/>
</dbReference>
<dbReference type="Pfam" id="PF14525">
    <property type="entry name" value="AraC_binding_2"/>
    <property type="match status" value="1"/>
</dbReference>
<evidence type="ECO:0000313" key="6">
    <source>
        <dbReference type="Proteomes" id="UP000608154"/>
    </source>
</evidence>
<evidence type="ECO:0000259" key="4">
    <source>
        <dbReference type="PROSITE" id="PS01124"/>
    </source>
</evidence>
<dbReference type="SUPFAM" id="SSF46689">
    <property type="entry name" value="Homeodomain-like"/>
    <property type="match status" value="1"/>
</dbReference>
<organism evidence="5 6">
    <name type="scientific">Novosphingobium endophyticum</name>
    <dbReference type="NCBI Taxonomy" id="1955250"/>
    <lineage>
        <taxon>Bacteria</taxon>
        <taxon>Pseudomonadati</taxon>
        <taxon>Pseudomonadota</taxon>
        <taxon>Alphaproteobacteria</taxon>
        <taxon>Sphingomonadales</taxon>
        <taxon>Sphingomonadaceae</taxon>
        <taxon>Novosphingobium</taxon>
    </lineage>
</organism>
<dbReference type="PANTHER" id="PTHR46796">
    <property type="entry name" value="HTH-TYPE TRANSCRIPTIONAL ACTIVATOR RHAS-RELATED"/>
    <property type="match status" value="1"/>
</dbReference>
<comment type="caution">
    <text evidence="5">The sequence shown here is derived from an EMBL/GenBank/DDBJ whole genome shotgun (WGS) entry which is preliminary data.</text>
</comment>
<evidence type="ECO:0000256" key="3">
    <source>
        <dbReference type="ARBA" id="ARBA00023163"/>
    </source>
</evidence>
<dbReference type="InterPro" id="IPR035418">
    <property type="entry name" value="AraC-bd_2"/>
</dbReference>
<dbReference type="InterPro" id="IPR018060">
    <property type="entry name" value="HTH_AraC"/>
</dbReference>
<dbReference type="PROSITE" id="PS01124">
    <property type="entry name" value="HTH_ARAC_FAMILY_2"/>
    <property type="match status" value="1"/>
</dbReference>
<evidence type="ECO:0000256" key="1">
    <source>
        <dbReference type="ARBA" id="ARBA00023015"/>
    </source>
</evidence>